<dbReference type="EnsemblProtists" id="HpaT804129">
    <property type="protein sequence ID" value="HpaP804129"/>
    <property type="gene ID" value="HpaG804129"/>
</dbReference>
<reference evidence="2" key="1">
    <citation type="journal article" date="2010" name="Science">
        <title>Signatures of adaptation to obligate biotrophy in the Hyaloperonospora arabidopsidis genome.</title>
        <authorList>
            <person name="Baxter L."/>
            <person name="Tripathy S."/>
            <person name="Ishaque N."/>
            <person name="Boot N."/>
            <person name="Cabral A."/>
            <person name="Kemen E."/>
            <person name="Thines M."/>
            <person name="Ah-Fong A."/>
            <person name="Anderson R."/>
            <person name="Badejoko W."/>
            <person name="Bittner-Eddy P."/>
            <person name="Boore J.L."/>
            <person name="Chibucos M.C."/>
            <person name="Coates M."/>
            <person name="Dehal P."/>
            <person name="Delehaunty K."/>
            <person name="Dong S."/>
            <person name="Downton P."/>
            <person name="Dumas B."/>
            <person name="Fabro G."/>
            <person name="Fronick C."/>
            <person name="Fuerstenberg S.I."/>
            <person name="Fulton L."/>
            <person name="Gaulin E."/>
            <person name="Govers F."/>
            <person name="Hughes L."/>
            <person name="Humphray S."/>
            <person name="Jiang R.H."/>
            <person name="Judelson H."/>
            <person name="Kamoun S."/>
            <person name="Kyung K."/>
            <person name="Meijer H."/>
            <person name="Minx P."/>
            <person name="Morris P."/>
            <person name="Nelson J."/>
            <person name="Phuntumart V."/>
            <person name="Qutob D."/>
            <person name="Rehmany A."/>
            <person name="Rougon-Cardoso A."/>
            <person name="Ryden P."/>
            <person name="Torto-Alalibo T."/>
            <person name="Studholme D."/>
            <person name="Wang Y."/>
            <person name="Win J."/>
            <person name="Wood J."/>
            <person name="Clifton S.W."/>
            <person name="Rogers J."/>
            <person name="Van den Ackerveken G."/>
            <person name="Jones J.D."/>
            <person name="McDowell J.M."/>
            <person name="Beynon J."/>
            <person name="Tyler B.M."/>
        </authorList>
    </citation>
    <scope>NUCLEOTIDE SEQUENCE [LARGE SCALE GENOMIC DNA]</scope>
    <source>
        <strain evidence="2">Emoy2</strain>
    </source>
</reference>
<accession>M4BCW3</accession>
<dbReference type="VEuPathDB" id="FungiDB:HpaG804129"/>
<dbReference type="EMBL" id="JH598146">
    <property type="status" value="NOT_ANNOTATED_CDS"/>
    <property type="molecule type" value="Genomic_DNA"/>
</dbReference>
<dbReference type="AlphaFoldDB" id="M4BCW3"/>
<reference evidence="1" key="2">
    <citation type="submission" date="2015-06" db="UniProtKB">
        <authorList>
            <consortium name="EnsemblProtists"/>
        </authorList>
    </citation>
    <scope>IDENTIFICATION</scope>
    <source>
        <strain evidence="1">Emoy2</strain>
    </source>
</reference>
<keyword evidence="2" id="KW-1185">Reference proteome</keyword>
<organism evidence="1 2">
    <name type="scientific">Hyaloperonospora arabidopsidis (strain Emoy2)</name>
    <name type="common">Downy mildew agent</name>
    <name type="synonym">Peronospora arabidopsidis</name>
    <dbReference type="NCBI Taxonomy" id="559515"/>
    <lineage>
        <taxon>Eukaryota</taxon>
        <taxon>Sar</taxon>
        <taxon>Stramenopiles</taxon>
        <taxon>Oomycota</taxon>
        <taxon>Peronosporomycetes</taxon>
        <taxon>Peronosporales</taxon>
        <taxon>Peronosporaceae</taxon>
        <taxon>Hyaloperonospora</taxon>
    </lineage>
</organism>
<name>M4BCW3_HYAAE</name>
<proteinExistence type="predicted"/>
<sequence length="91" mass="10713">MRFWLNHCHELRTSHFSTEDFVGGRLKLPRTTSTHTFRHLRDSAFTVFSRVSEVREASFDCLTDRCKLVLSVARTRFSVLRLTLQRLQTKA</sequence>
<dbReference type="InParanoid" id="M4BCW3"/>
<protein>
    <submittedName>
        <fullName evidence="1">Uncharacterized protein</fullName>
    </submittedName>
</protein>
<evidence type="ECO:0000313" key="2">
    <source>
        <dbReference type="Proteomes" id="UP000011713"/>
    </source>
</evidence>
<dbReference type="Proteomes" id="UP000011713">
    <property type="component" value="Unassembled WGS sequence"/>
</dbReference>
<dbReference type="HOGENOM" id="CLU_2431687_0_0_1"/>
<evidence type="ECO:0000313" key="1">
    <source>
        <dbReference type="EnsemblProtists" id="HpaP804129"/>
    </source>
</evidence>